<dbReference type="PANTHER" id="PTHR42792">
    <property type="entry name" value="FLAGELLIN"/>
    <property type="match status" value="1"/>
</dbReference>
<evidence type="ECO:0000313" key="6">
    <source>
        <dbReference type="EMBL" id="MDE4166164.1"/>
    </source>
</evidence>
<sequence length="334" mass="36190">MIIKSYGDMAQHMFLRNRNAELKQDIERLGQELASGKLSDITARLGGDFTYLSDIETNLTRLESHVIATNEAKLFATGMQGSLELIQSSAQTMRDNLLGLTPTLKPDDAERFGAEGRIQLDNAISKLNSWAGGRSLFAGTATSTSPLNDAGTLMTELVSEVSGLTSATDIVQAVKDWFADPMGFDDAMYVGSTKDLSPVEVADGETVSLALRADDPALKHPLQSFAIAALVNESALGLSDTTKVELAKMTGTELLNSTEQLIDKQASIGFIEGQLERVSTRNTATETSLSIAKNNLINADPYETHTRLEEAQLQLESLYSVTSRSSQLSLLRYM</sequence>
<name>A0A1B0ZT17_9RHOB</name>
<evidence type="ECO:0000313" key="5">
    <source>
        <dbReference type="EMBL" id="ANP37274.1"/>
    </source>
</evidence>
<dbReference type="PANTHER" id="PTHR42792:SF1">
    <property type="entry name" value="FLAGELLAR HOOK-ASSOCIATED PROTEIN 3"/>
    <property type="match status" value="1"/>
</dbReference>
<dbReference type="Gene3D" id="1.20.1330.10">
    <property type="entry name" value="f41 fragment of flagellin, N-terminal domain"/>
    <property type="match status" value="1"/>
</dbReference>
<dbReference type="InterPro" id="IPR001492">
    <property type="entry name" value="Flagellin"/>
</dbReference>
<dbReference type="EMBL" id="CP015124">
    <property type="protein sequence ID" value="ANP37274.1"/>
    <property type="molecule type" value="Genomic_DNA"/>
</dbReference>
<dbReference type="Proteomes" id="UP000092565">
    <property type="component" value="Chromosome"/>
</dbReference>
<dbReference type="GO" id="GO:0009288">
    <property type="term" value="C:bacterial-type flagellum"/>
    <property type="evidence" value="ECO:0007669"/>
    <property type="project" value="UniProtKB-SubCell"/>
</dbReference>
<keyword evidence="3" id="KW-0975">Bacterial flagellum</keyword>
<keyword evidence="5" id="KW-0969">Cilium</keyword>
<dbReference type="InterPro" id="IPR046358">
    <property type="entry name" value="Flagellin_C"/>
</dbReference>
<reference evidence="6 8" key="2">
    <citation type="submission" date="2023-02" db="EMBL/GenBank/DDBJ databases">
        <title>Population genomics of bacteria associated with diatom.</title>
        <authorList>
            <person name="Xie J."/>
            <person name="Wang H."/>
        </authorList>
    </citation>
    <scope>NUCLEOTIDE SEQUENCE [LARGE SCALE GENOMIC DNA]</scope>
    <source>
        <strain evidence="6 8">PT47_8</strain>
    </source>
</reference>
<dbReference type="Pfam" id="PF00700">
    <property type="entry name" value="Flagellin_C"/>
    <property type="match status" value="1"/>
</dbReference>
<evidence type="ECO:0000313" key="7">
    <source>
        <dbReference type="Proteomes" id="UP000092565"/>
    </source>
</evidence>
<comment type="similarity">
    <text evidence="2">Belongs to the bacterial flagellin family.</text>
</comment>
<dbReference type="EMBL" id="JARCJK010000004">
    <property type="protein sequence ID" value="MDE4166164.1"/>
    <property type="molecule type" value="Genomic_DNA"/>
</dbReference>
<dbReference type="RefSeq" id="WP_065272120.1">
    <property type="nucleotide sequence ID" value="NZ_JARCIX010000012.1"/>
</dbReference>
<evidence type="ECO:0000256" key="3">
    <source>
        <dbReference type="ARBA" id="ARBA00023143"/>
    </source>
</evidence>
<accession>A0A1B0ZT17</accession>
<dbReference type="SUPFAM" id="SSF64518">
    <property type="entry name" value="Phase 1 flagellin"/>
    <property type="match status" value="1"/>
</dbReference>
<evidence type="ECO:0000259" key="4">
    <source>
        <dbReference type="Pfam" id="PF00700"/>
    </source>
</evidence>
<dbReference type="AlphaFoldDB" id="A0A1B0ZT17"/>
<dbReference type="GO" id="GO:0005198">
    <property type="term" value="F:structural molecule activity"/>
    <property type="evidence" value="ECO:0007669"/>
    <property type="project" value="InterPro"/>
</dbReference>
<keyword evidence="5" id="KW-0966">Cell projection</keyword>
<evidence type="ECO:0000256" key="2">
    <source>
        <dbReference type="ARBA" id="ARBA00005709"/>
    </source>
</evidence>
<evidence type="ECO:0000256" key="1">
    <source>
        <dbReference type="ARBA" id="ARBA00004365"/>
    </source>
</evidence>
<dbReference type="Proteomes" id="UP001218364">
    <property type="component" value="Unassembled WGS sequence"/>
</dbReference>
<gene>
    <name evidence="5" type="primary">flgL</name>
    <name evidence="5" type="ORF">JL2886_02385</name>
    <name evidence="6" type="ORF">PXK24_10695</name>
</gene>
<keyword evidence="7" id="KW-1185">Reference proteome</keyword>
<reference evidence="5 7" key="1">
    <citation type="submission" date="2016-04" db="EMBL/GenBank/DDBJ databases">
        <authorList>
            <person name="Evans L.H."/>
            <person name="Alamgir A."/>
            <person name="Owens N."/>
            <person name="Weber N.D."/>
            <person name="Virtaneva K."/>
            <person name="Barbian K."/>
            <person name="Babar A."/>
            <person name="Rosenke K."/>
        </authorList>
    </citation>
    <scope>NUCLEOTIDE SEQUENCE [LARGE SCALE GENOMIC DNA]</scope>
    <source>
        <strain evidence="5 7">JL2886</strain>
    </source>
</reference>
<protein>
    <submittedName>
        <fullName evidence="5">Flagellar hook protein FlgL</fullName>
    </submittedName>
    <submittedName>
        <fullName evidence="6">Flagellin</fullName>
    </submittedName>
</protein>
<organism evidence="5 7">
    <name type="scientific">Phaeobacter gallaeciensis</name>
    <dbReference type="NCBI Taxonomy" id="60890"/>
    <lineage>
        <taxon>Bacteria</taxon>
        <taxon>Pseudomonadati</taxon>
        <taxon>Pseudomonadota</taxon>
        <taxon>Alphaproteobacteria</taxon>
        <taxon>Rhodobacterales</taxon>
        <taxon>Roseobacteraceae</taxon>
        <taxon>Phaeobacter</taxon>
    </lineage>
</organism>
<dbReference type="OrthoDB" id="7312911at2"/>
<keyword evidence="5" id="KW-0282">Flagellum</keyword>
<feature type="domain" description="Flagellin C-terminal" evidence="4">
    <location>
        <begin position="259"/>
        <end position="334"/>
    </location>
</feature>
<proteinExistence type="inferred from homology"/>
<comment type="subcellular location">
    <subcellularLocation>
        <location evidence="1">Bacterial flagellum</location>
    </subcellularLocation>
</comment>
<evidence type="ECO:0000313" key="8">
    <source>
        <dbReference type="Proteomes" id="UP001218364"/>
    </source>
</evidence>